<evidence type="ECO:0000313" key="1">
    <source>
        <dbReference type="EMBL" id="KAK0438723.1"/>
    </source>
</evidence>
<dbReference type="EMBL" id="JAUEPS010000094">
    <property type="protein sequence ID" value="KAK0438723.1"/>
    <property type="molecule type" value="Genomic_DNA"/>
</dbReference>
<name>A0AA39MLW9_ARMTA</name>
<dbReference type="RefSeq" id="XP_060323032.1">
    <property type="nucleotide sequence ID" value="XM_060478535.1"/>
</dbReference>
<gene>
    <name evidence="1" type="ORF">EV420DRAFT_1651312</name>
</gene>
<keyword evidence="2" id="KW-1185">Reference proteome</keyword>
<proteinExistence type="predicted"/>
<sequence>MDYLLTHVPVLDVNGNVQCYIPKPVKRVENPLQNPKESEGFKQEVKAPLALLEMKAVPPQPGQDGSVKTKDEGEQTYLQFHASNAPTATGNSKLPPTVKNTALDLMKSENLHEMWDGWPDGDFDLDIDHTTFEATKKLMVLWSMKVNRGDKIHSANVETWKGGKRSTRLCLGYMECNMKTCCIITHPKIDKPSREKQLAISCHCGGNIVWKLCPGGPGGKGVHSVLHHWRDGVHYSNGGYHRHPHLTHEIHLTPKAELEFRELTSSQPHLKALALIVGHPTLQGLHGKSVADIATSLTNARRVQYEHNKIRKSSGKKETSTNQHFLDIYSGFSQAHPDFII</sequence>
<dbReference type="GeneID" id="85362083"/>
<comment type="caution">
    <text evidence="1">The sequence shown here is derived from an EMBL/GenBank/DDBJ whole genome shotgun (WGS) entry which is preliminary data.</text>
</comment>
<evidence type="ECO:0000313" key="2">
    <source>
        <dbReference type="Proteomes" id="UP001175211"/>
    </source>
</evidence>
<reference evidence="1" key="1">
    <citation type="submission" date="2023-06" db="EMBL/GenBank/DDBJ databases">
        <authorList>
            <consortium name="Lawrence Berkeley National Laboratory"/>
            <person name="Ahrendt S."/>
            <person name="Sahu N."/>
            <person name="Indic B."/>
            <person name="Wong-Bajracharya J."/>
            <person name="Merenyi Z."/>
            <person name="Ke H.-M."/>
            <person name="Monk M."/>
            <person name="Kocsube S."/>
            <person name="Drula E."/>
            <person name="Lipzen A."/>
            <person name="Balint B."/>
            <person name="Henrissat B."/>
            <person name="Andreopoulos B."/>
            <person name="Martin F.M."/>
            <person name="Harder C.B."/>
            <person name="Rigling D."/>
            <person name="Ford K.L."/>
            <person name="Foster G.D."/>
            <person name="Pangilinan J."/>
            <person name="Papanicolaou A."/>
            <person name="Barry K."/>
            <person name="LaButti K."/>
            <person name="Viragh M."/>
            <person name="Koriabine M."/>
            <person name="Yan M."/>
            <person name="Riley R."/>
            <person name="Champramary S."/>
            <person name="Plett K.L."/>
            <person name="Tsai I.J."/>
            <person name="Slot J."/>
            <person name="Sipos G."/>
            <person name="Plett J."/>
            <person name="Nagy L.G."/>
            <person name="Grigoriev I.V."/>
        </authorList>
    </citation>
    <scope>NUCLEOTIDE SEQUENCE</scope>
    <source>
        <strain evidence="1">CCBAS 213</strain>
    </source>
</reference>
<protein>
    <submittedName>
        <fullName evidence="1">Uncharacterized protein</fullName>
    </submittedName>
</protein>
<organism evidence="1 2">
    <name type="scientific">Armillaria tabescens</name>
    <name type="common">Ringless honey mushroom</name>
    <name type="synonym">Agaricus tabescens</name>
    <dbReference type="NCBI Taxonomy" id="1929756"/>
    <lineage>
        <taxon>Eukaryota</taxon>
        <taxon>Fungi</taxon>
        <taxon>Dikarya</taxon>
        <taxon>Basidiomycota</taxon>
        <taxon>Agaricomycotina</taxon>
        <taxon>Agaricomycetes</taxon>
        <taxon>Agaricomycetidae</taxon>
        <taxon>Agaricales</taxon>
        <taxon>Marasmiineae</taxon>
        <taxon>Physalacriaceae</taxon>
        <taxon>Desarmillaria</taxon>
    </lineage>
</organism>
<accession>A0AA39MLW9</accession>
<dbReference type="AlphaFoldDB" id="A0AA39MLW9"/>
<dbReference type="Proteomes" id="UP001175211">
    <property type="component" value="Unassembled WGS sequence"/>
</dbReference>